<proteinExistence type="predicted"/>
<dbReference type="AlphaFoldDB" id="A0A0C9U1F3"/>
<dbReference type="HOGENOM" id="CLU_006344_12_4_1"/>
<evidence type="ECO:0000313" key="1">
    <source>
        <dbReference type="EMBL" id="KIJ13522.1"/>
    </source>
</evidence>
<feature type="non-terminal residue" evidence="1">
    <location>
        <position position="1"/>
    </location>
</feature>
<reference evidence="2" key="2">
    <citation type="submission" date="2015-01" db="EMBL/GenBank/DDBJ databases">
        <title>Evolutionary Origins and Diversification of the Mycorrhizal Mutualists.</title>
        <authorList>
            <consortium name="DOE Joint Genome Institute"/>
            <consortium name="Mycorrhizal Genomics Consortium"/>
            <person name="Kohler A."/>
            <person name="Kuo A."/>
            <person name="Nagy L.G."/>
            <person name="Floudas D."/>
            <person name="Copeland A."/>
            <person name="Barry K.W."/>
            <person name="Cichocki N."/>
            <person name="Veneault-Fourrey C."/>
            <person name="LaButti K."/>
            <person name="Lindquist E.A."/>
            <person name="Lipzen A."/>
            <person name="Lundell T."/>
            <person name="Morin E."/>
            <person name="Murat C."/>
            <person name="Riley R."/>
            <person name="Ohm R."/>
            <person name="Sun H."/>
            <person name="Tunlid A."/>
            <person name="Henrissat B."/>
            <person name="Grigoriev I.V."/>
            <person name="Hibbett D.S."/>
            <person name="Martin F."/>
        </authorList>
    </citation>
    <scope>NUCLEOTIDE SEQUENCE [LARGE SCALE GENOMIC DNA]</scope>
    <source>
        <strain evidence="2">ATCC 200175</strain>
    </source>
</reference>
<dbReference type="OrthoDB" id="3232941at2759"/>
<dbReference type="EMBL" id="KN819351">
    <property type="protein sequence ID" value="KIJ13522.1"/>
    <property type="molecule type" value="Genomic_DNA"/>
</dbReference>
<accession>A0A0C9U1F3</accession>
<reference evidence="1 2" key="1">
    <citation type="submission" date="2014-06" db="EMBL/GenBank/DDBJ databases">
        <authorList>
            <consortium name="DOE Joint Genome Institute"/>
            <person name="Kuo A."/>
            <person name="Kohler A."/>
            <person name="Nagy L.G."/>
            <person name="Floudas D."/>
            <person name="Copeland A."/>
            <person name="Barry K.W."/>
            <person name="Cichocki N."/>
            <person name="Veneault-Fourrey C."/>
            <person name="LaButti K."/>
            <person name="Lindquist E.A."/>
            <person name="Lipzen A."/>
            <person name="Lundell T."/>
            <person name="Morin E."/>
            <person name="Murat C."/>
            <person name="Sun H."/>
            <person name="Tunlid A."/>
            <person name="Henrissat B."/>
            <person name="Grigoriev I.V."/>
            <person name="Hibbett D.S."/>
            <person name="Martin F."/>
            <person name="Nordberg H.P."/>
            <person name="Cantor M.N."/>
            <person name="Hua S.X."/>
        </authorList>
    </citation>
    <scope>NUCLEOTIDE SEQUENCE [LARGE SCALE GENOMIC DNA]</scope>
    <source>
        <strain evidence="1 2">ATCC 200175</strain>
    </source>
</reference>
<feature type="non-terminal residue" evidence="1">
    <location>
        <position position="86"/>
    </location>
</feature>
<name>A0A0C9U1F3_PAXIN</name>
<keyword evidence="2" id="KW-1185">Reference proteome</keyword>
<sequence>AVRGILDFVYYAQYQSHTEDTLQKMDDALKLFHQNKAIFVDLGHRTHFNILKIHSMVHYMTSIRLFGSADGFNMELPERLHIDLAK</sequence>
<gene>
    <name evidence="1" type="ORF">PAXINDRAFT_34764</name>
</gene>
<organism evidence="1 2">
    <name type="scientific">Paxillus involutus ATCC 200175</name>
    <dbReference type="NCBI Taxonomy" id="664439"/>
    <lineage>
        <taxon>Eukaryota</taxon>
        <taxon>Fungi</taxon>
        <taxon>Dikarya</taxon>
        <taxon>Basidiomycota</taxon>
        <taxon>Agaricomycotina</taxon>
        <taxon>Agaricomycetes</taxon>
        <taxon>Agaricomycetidae</taxon>
        <taxon>Boletales</taxon>
        <taxon>Paxilineae</taxon>
        <taxon>Paxillaceae</taxon>
        <taxon>Paxillus</taxon>
    </lineage>
</organism>
<dbReference type="Proteomes" id="UP000053647">
    <property type="component" value="Unassembled WGS sequence"/>
</dbReference>
<evidence type="ECO:0000313" key="2">
    <source>
        <dbReference type="Proteomes" id="UP000053647"/>
    </source>
</evidence>
<protein>
    <submittedName>
        <fullName evidence="1">Uncharacterized protein</fullName>
    </submittedName>
</protein>